<feature type="region of interest" description="Disordered" evidence="1">
    <location>
        <begin position="749"/>
        <end position="788"/>
    </location>
</feature>
<feature type="compositionally biased region" description="Polar residues" evidence="1">
    <location>
        <begin position="773"/>
        <end position="782"/>
    </location>
</feature>
<dbReference type="EMBL" id="JARBHB010000005">
    <property type="protein sequence ID" value="KAJ8882708.1"/>
    <property type="molecule type" value="Genomic_DNA"/>
</dbReference>
<accession>A0ABQ9HEG9</accession>
<evidence type="ECO:0000313" key="3">
    <source>
        <dbReference type="Proteomes" id="UP001159363"/>
    </source>
</evidence>
<organism evidence="2 3">
    <name type="scientific">Dryococelus australis</name>
    <dbReference type="NCBI Taxonomy" id="614101"/>
    <lineage>
        <taxon>Eukaryota</taxon>
        <taxon>Metazoa</taxon>
        <taxon>Ecdysozoa</taxon>
        <taxon>Arthropoda</taxon>
        <taxon>Hexapoda</taxon>
        <taxon>Insecta</taxon>
        <taxon>Pterygota</taxon>
        <taxon>Neoptera</taxon>
        <taxon>Polyneoptera</taxon>
        <taxon>Phasmatodea</taxon>
        <taxon>Verophasmatodea</taxon>
        <taxon>Anareolatae</taxon>
        <taxon>Phasmatidae</taxon>
        <taxon>Eurycanthinae</taxon>
        <taxon>Dryococelus</taxon>
    </lineage>
</organism>
<feature type="region of interest" description="Disordered" evidence="1">
    <location>
        <begin position="448"/>
        <end position="482"/>
    </location>
</feature>
<feature type="region of interest" description="Disordered" evidence="1">
    <location>
        <begin position="287"/>
        <end position="324"/>
    </location>
</feature>
<comment type="caution">
    <text evidence="2">The sequence shown here is derived from an EMBL/GenBank/DDBJ whole genome shotgun (WGS) entry which is preliminary data.</text>
</comment>
<reference evidence="2 3" key="1">
    <citation type="submission" date="2023-02" db="EMBL/GenBank/DDBJ databases">
        <title>LHISI_Scaffold_Assembly.</title>
        <authorList>
            <person name="Stuart O.P."/>
            <person name="Cleave R."/>
            <person name="Magrath M.J.L."/>
            <person name="Mikheyev A.S."/>
        </authorList>
    </citation>
    <scope>NUCLEOTIDE SEQUENCE [LARGE SCALE GENOMIC DNA]</scope>
    <source>
        <strain evidence="2">Daus_M_001</strain>
        <tissue evidence="2">Leg muscle</tissue>
    </source>
</reference>
<evidence type="ECO:0000256" key="1">
    <source>
        <dbReference type="SAM" id="MobiDB-lite"/>
    </source>
</evidence>
<evidence type="ECO:0000313" key="2">
    <source>
        <dbReference type="EMBL" id="KAJ8882708.1"/>
    </source>
</evidence>
<keyword evidence="3" id="KW-1185">Reference proteome</keyword>
<feature type="compositionally biased region" description="Basic residues" evidence="1">
    <location>
        <begin position="466"/>
        <end position="482"/>
    </location>
</feature>
<proteinExistence type="predicted"/>
<protein>
    <submittedName>
        <fullName evidence="2">Uncharacterized protein</fullName>
    </submittedName>
</protein>
<dbReference type="Proteomes" id="UP001159363">
    <property type="component" value="Chromosome 4"/>
</dbReference>
<name>A0ABQ9HEG9_9NEOP</name>
<feature type="compositionally biased region" description="Polar residues" evidence="1">
    <location>
        <begin position="308"/>
        <end position="324"/>
    </location>
</feature>
<sequence length="811" mass="89377">MRHERHCLQTNLPATAEVVGNLSRQFVAKRLLPSTGSLYARGDTLWTSLLATCLWGMLSAPTCRFFRQSPPPTAAPPGAHNLWMEGAGLCPAALTAAAMLRHTHRLPACSLRAVFKEEIYNTSQCCVVHLSKRCPRSSERRRYILEVELEQGFRSDLEYVHYTQDGVSGQQHVGTCSPISAREPTSPARSLTNRRTYAHYQNNRQPRRRTHRRHGVAVSVIRTSDVCSLAVAPTFDSAGFAVPCKSAIGAEWSRACLTNSDPIAYVTSVYTRLKSILSWNEPWNMDGMQGRRKRETKEKTDRLAASAGTISTRENPGTNPAGNRTHYTTASPLMLGGDVLEESPDWNRVGYSRTPVLGKVRILSYEGAQVWCAKKRTHLLCEVVALPPTAIGRRVTPSIGCIQLQTITIASSGSFTEYLLGRLCILVYCAGLEETRHADDCARRDVLQPRQARVPPPPPPATLSKHSTHKPAHRARHRRTNKPARNEMRARLNFKYNLLFGDRADYRVVVEEEGKGGGRSACSTVRCVNGDRRTYKCLGHPLSFANPPATPSFSFITSGRVRNGWERAVGLTYLLTMTEKMLGFNNVFLDVALSPGPWVLPRSADVAQYAPLLDILPTMKPPTPVWTTYAEVKSDCGNADITRYLLPYLVLVRASISPGVRASIPAAIGAAMEDSYYTTAVRVLAFDIPRWVRSVCFINSFQVVVTGAPYALKLQCEKWHDGCRTGRYNGKYGRPCTSSYEICPRAVTAGRRDGGPGRGSRACPPPSPKHGPNGTTLSSSGLTWRDPQPAVISVPSPDPGQVQADGFAYFL</sequence>
<gene>
    <name evidence="2" type="ORF">PR048_014520</name>
</gene>